<evidence type="ECO:0000313" key="1">
    <source>
        <dbReference type="EMBL" id="KKK72903.1"/>
    </source>
</evidence>
<protein>
    <submittedName>
        <fullName evidence="1">Uncharacterized protein</fullName>
    </submittedName>
</protein>
<reference evidence="1" key="1">
    <citation type="journal article" date="2015" name="Nature">
        <title>Complex archaea that bridge the gap between prokaryotes and eukaryotes.</title>
        <authorList>
            <person name="Spang A."/>
            <person name="Saw J.H."/>
            <person name="Jorgensen S.L."/>
            <person name="Zaremba-Niedzwiedzka K."/>
            <person name="Martijn J."/>
            <person name="Lind A.E."/>
            <person name="van Eijk R."/>
            <person name="Schleper C."/>
            <person name="Guy L."/>
            <person name="Ettema T.J."/>
        </authorList>
    </citation>
    <scope>NUCLEOTIDE SEQUENCE</scope>
</reference>
<dbReference type="EMBL" id="LAZR01057021">
    <property type="protein sequence ID" value="KKK72903.1"/>
    <property type="molecule type" value="Genomic_DNA"/>
</dbReference>
<sequence length="117" mass="13322">VLELESDNYYVVVVDPDDDVRHLRNGGLSTQSNECAFECGFDVNPVKYPYKVHSINTVNQRNQGSHIGFVETMDEAMRRAGDCVKSWNPEHKGVVIFKAIKLVRMRPQMSPLEIIDL</sequence>
<name>A0A0F8XVD2_9ZZZZ</name>
<gene>
    <name evidence="1" type="ORF">LCGC14_2899200</name>
</gene>
<organism evidence="1">
    <name type="scientific">marine sediment metagenome</name>
    <dbReference type="NCBI Taxonomy" id="412755"/>
    <lineage>
        <taxon>unclassified sequences</taxon>
        <taxon>metagenomes</taxon>
        <taxon>ecological metagenomes</taxon>
    </lineage>
</organism>
<feature type="non-terminal residue" evidence="1">
    <location>
        <position position="1"/>
    </location>
</feature>
<accession>A0A0F8XVD2</accession>
<dbReference type="AlphaFoldDB" id="A0A0F8XVD2"/>
<comment type="caution">
    <text evidence="1">The sequence shown here is derived from an EMBL/GenBank/DDBJ whole genome shotgun (WGS) entry which is preliminary data.</text>
</comment>
<proteinExistence type="predicted"/>